<evidence type="ECO:0000256" key="4">
    <source>
        <dbReference type="ARBA" id="ARBA00022692"/>
    </source>
</evidence>
<evidence type="ECO:0000256" key="6">
    <source>
        <dbReference type="ARBA" id="ARBA00023136"/>
    </source>
</evidence>
<dbReference type="Gene3D" id="1.10.3720.10">
    <property type="entry name" value="MetI-like"/>
    <property type="match status" value="1"/>
</dbReference>
<dbReference type="AlphaFoldDB" id="A0A561EA44"/>
<dbReference type="PANTHER" id="PTHR30043">
    <property type="entry name" value="PHOSPHONATES TRANSPORT SYSTEM PERMEASE PROTEIN"/>
    <property type="match status" value="1"/>
</dbReference>
<keyword evidence="5 7" id="KW-1133">Transmembrane helix</keyword>
<dbReference type="GO" id="GO:0015416">
    <property type="term" value="F:ABC-type phosphonate transporter activity"/>
    <property type="evidence" value="ECO:0007669"/>
    <property type="project" value="InterPro"/>
</dbReference>
<keyword evidence="10" id="KW-1185">Reference proteome</keyword>
<evidence type="ECO:0000313" key="9">
    <source>
        <dbReference type="EMBL" id="TWE12494.1"/>
    </source>
</evidence>
<feature type="transmembrane region" description="Helical" evidence="7">
    <location>
        <begin position="86"/>
        <end position="109"/>
    </location>
</feature>
<feature type="transmembrane region" description="Helical" evidence="7">
    <location>
        <begin position="130"/>
        <end position="156"/>
    </location>
</feature>
<evidence type="ECO:0000256" key="3">
    <source>
        <dbReference type="ARBA" id="ARBA00022475"/>
    </source>
</evidence>
<keyword evidence="4 7" id="KW-0812">Transmembrane</keyword>
<sequence>MSAPSLAPGAATATRPAKPGRLPIKLGWALLVVIVLICFWRVNVDWSELSDFFPSLFHYIHLMFGPPAWSQTSAAFSATVLSVQMAWIGAILGVLVSFPLSFLAAANVVPVWVRLPVRLILAVFRAVPEVVIAILILSVTGLTAWTGALALGIGSIGTLGKWGYESFESVAPGPMEAARSTGGSRFAIVRWGLWPQAQSEVLAFWLYRFEISVRSSAILGLIGAGGIGKMLSDNIQYQNWNVVGMLLIVVVIVTMIIDQISGTLRQRLITGRWAWVGYGKRRRSLTPKSV</sequence>
<evidence type="ECO:0000256" key="2">
    <source>
        <dbReference type="ARBA" id="ARBA00022448"/>
    </source>
</evidence>
<evidence type="ECO:0000256" key="5">
    <source>
        <dbReference type="ARBA" id="ARBA00022989"/>
    </source>
</evidence>
<dbReference type="CDD" id="cd06261">
    <property type="entry name" value="TM_PBP2"/>
    <property type="match status" value="1"/>
</dbReference>
<dbReference type="SUPFAM" id="SSF161098">
    <property type="entry name" value="MetI-like"/>
    <property type="match status" value="1"/>
</dbReference>
<feature type="domain" description="ABC transmembrane type-1" evidence="8">
    <location>
        <begin position="79"/>
        <end position="261"/>
    </location>
</feature>
<feature type="transmembrane region" description="Helical" evidence="7">
    <location>
        <begin position="240"/>
        <end position="257"/>
    </location>
</feature>
<proteinExistence type="inferred from homology"/>
<dbReference type="Proteomes" id="UP000318297">
    <property type="component" value="Unassembled WGS sequence"/>
</dbReference>
<feature type="transmembrane region" description="Helical" evidence="7">
    <location>
        <begin position="22"/>
        <end position="42"/>
    </location>
</feature>
<accession>A0A561EA44</accession>
<dbReference type="NCBIfam" id="TIGR01097">
    <property type="entry name" value="PhnE"/>
    <property type="match status" value="1"/>
</dbReference>
<organism evidence="9 10">
    <name type="scientific">Rudaeicoccus suwonensis</name>
    <dbReference type="NCBI Taxonomy" id="657409"/>
    <lineage>
        <taxon>Bacteria</taxon>
        <taxon>Bacillati</taxon>
        <taxon>Actinomycetota</taxon>
        <taxon>Actinomycetes</taxon>
        <taxon>Micrococcales</taxon>
        <taxon>Dermacoccaceae</taxon>
        <taxon>Rudaeicoccus</taxon>
    </lineage>
</organism>
<keyword evidence="6 7" id="KW-0472">Membrane</keyword>
<comment type="similarity">
    <text evidence="7">Belongs to the binding-protein-dependent transport system permease family.</text>
</comment>
<dbReference type="InterPro" id="IPR035906">
    <property type="entry name" value="MetI-like_sf"/>
</dbReference>
<evidence type="ECO:0000256" key="7">
    <source>
        <dbReference type="RuleBase" id="RU363032"/>
    </source>
</evidence>
<comment type="subcellular location">
    <subcellularLocation>
        <location evidence="1 7">Cell membrane</location>
        <topology evidence="1 7">Multi-pass membrane protein</topology>
    </subcellularLocation>
</comment>
<dbReference type="OrthoDB" id="9808005at2"/>
<dbReference type="InterPro" id="IPR000515">
    <property type="entry name" value="MetI-like"/>
</dbReference>
<reference evidence="9 10" key="1">
    <citation type="submission" date="2019-06" db="EMBL/GenBank/DDBJ databases">
        <title>Sequencing the genomes of 1000 actinobacteria strains.</title>
        <authorList>
            <person name="Klenk H.-P."/>
        </authorList>
    </citation>
    <scope>NUCLEOTIDE SEQUENCE [LARGE SCALE GENOMIC DNA]</scope>
    <source>
        <strain evidence="9 10">DSM 19560</strain>
    </source>
</reference>
<keyword evidence="3" id="KW-1003">Cell membrane</keyword>
<dbReference type="RefSeq" id="WP_145226549.1">
    <property type="nucleotide sequence ID" value="NZ_VIVQ01000001.1"/>
</dbReference>
<protein>
    <submittedName>
        <fullName evidence="9">Phosphonate transport system permease protein</fullName>
    </submittedName>
</protein>
<dbReference type="PANTHER" id="PTHR30043:SF1">
    <property type="entry name" value="ABC TRANSPORT SYSTEM PERMEASE PROTEIN P69"/>
    <property type="match status" value="1"/>
</dbReference>
<gene>
    <name evidence="9" type="ORF">BKA23_1306</name>
</gene>
<name>A0A561EA44_9MICO</name>
<evidence type="ECO:0000256" key="1">
    <source>
        <dbReference type="ARBA" id="ARBA00004651"/>
    </source>
</evidence>
<dbReference type="PROSITE" id="PS50928">
    <property type="entry name" value="ABC_TM1"/>
    <property type="match status" value="1"/>
</dbReference>
<dbReference type="InterPro" id="IPR005769">
    <property type="entry name" value="PhnE/PtxC"/>
</dbReference>
<comment type="caution">
    <text evidence="9">The sequence shown here is derived from an EMBL/GenBank/DDBJ whole genome shotgun (WGS) entry which is preliminary data.</text>
</comment>
<dbReference type="GO" id="GO:0005886">
    <property type="term" value="C:plasma membrane"/>
    <property type="evidence" value="ECO:0007669"/>
    <property type="project" value="UniProtKB-SubCell"/>
</dbReference>
<evidence type="ECO:0000259" key="8">
    <source>
        <dbReference type="PROSITE" id="PS50928"/>
    </source>
</evidence>
<keyword evidence="2 7" id="KW-0813">Transport</keyword>
<evidence type="ECO:0000313" key="10">
    <source>
        <dbReference type="Proteomes" id="UP000318297"/>
    </source>
</evidence>
<dbReference type="EMBL" id="VIVQ01000001">
    <property type="protein sequence ID" value="TWE12494.1"/>
    <property type="molecule type" value="Genomic_DNA"/>
</dbReference>
<dbReference type="Pfam" id="PF00528">
    <property type="entry name" value="BPD_transp_1"/>
    <property type="match status" value="1"/>
</dbReference>